<dbReference type="InterPro" id="IPR007891">
    <property type="entry name" value="CHASE3"/>
</dbReference>
<protein>
    <submittedName>
        <fullName evidence="4">Diguanylate cyclase (GGDEF) domain-containing protein</fullName>
    </submittedName>
</protein>
<feature type="transmembrane region" description="Helical" evidence="1">
    <location>
        <begin position="12"/>
        <end position="31"/>
    </location>
</feature>
<evidence type="ECO:0000259" key="3">
    <source>
        <dbReference type="PROSITE" id="PS50887"/>
    </source>
</evidence>
<dbReference type="AlphaFoldDB" id="A0A1W1UQR1"/>
<dbReference type="Pfam" id="PF05227">
    <property type="entry name" value="CHASE3"/>
    <property type="match status" value="1"/>
</dbReference>
<dbReference type="SUPFAM" id="SSF55073">
    <property type="entry name" value="Nucleotide cyclase"/>
    <property type="match status" value="1"/>
</dbReference>
<dbReference type="InterPro" id="IPR043128">
    <property type="entry name" value="Rev_trsase/Diguanyl_cyclase"/>
</dbReference>
<dbReference type="InterPro" id="IPR003660">
    <property type="entry name" value="HAMP_dom"/>
</dbReference>
<dbReference type="SUPFAM" id="SSF55781">
    <property type="entry name" value="GAF domain-like"/>
    <property type="match status" value="1"/>
</dbReference>
<dbReference type="Gene3D" id="6.10.340.10">
    <property type="match status" value="1"/>
</dbReference>
<dbReference type="PANTHER" id="PTHR45138:SF9">
    <property type="entry name" value="DIGUANYLATE CYCLASE DGCM-RELATED"/>
    <property type="match status" value="1"/>
</dbReference>
<keyword evidence="1" id="KW-1133">Transmembrane helix</keyword>
<proteinExistence type="predicted"/>
<dbReference type="InterPro" id="IPR029787">
    <property type="entry name" value="Nucleotide_cyclase"/>
</dbReference>
<reference evidence="4 5" key="1">
    <citation type="submission" date="2017-04" db="EMBL/GenBank/DDBJ databases">
        <authorList>
            <person name="Afonso C.L."/>
            <person name="Miller P.J."/>
            <person name="Scott M.A."/>
            <person name="Spackman E."/>
            <person name="Goraichik I."/>
            <person name="Dimitrov K.M."/>
            <person name="Suarez D.L."/>
            <person name="Swayne D.E."/>
        </authorList>
    </citation>
    <scope>NUCLEOTIDE SEQUENCE [LARGE SCALE GENOMIC DNA]</scope>
    <source>
        <strain evidence="4 5">KR-140</strain>
    </source>
</reference>
<evidence type="ECO:0000313" key="4">
    <source>
        <dbReference type="EMBL" id="SMB83396.1"/>
    </source>
</evidence>
<dbReference type="OrthoDB" id="9813903at2"/>
<dbReference type="EMBL" id="FWWU01000006">
    <property type="protein sequence ID" value="SMB83396.1"/>
    <property type="molecule type" value="Genomic_DNA"/>
</dbReference>
<dbReference type="FunFam" id="3.30.70.270:FF:000001">
    <property type="entry name" value="Diguanylate cyclase domain protein"/>
    <property type="match status" value="1"/>
</dbReference>
<sequence>MIRLRTYLLQRQVLLWTIVLLSGGLSVWTMVNNAAATQDVAETQQELAQIQATLVTVLNLETGIRGYAITGERPFLEPYNAARTTMDAQLQTLRRSQYEHVDPGSSGQLGRVARIETLLGQWYRDIADYAVANRTAQPQRVVVREKSGLGKQLIDAIRQEIQAYTTAEQRELRVRQTEVARARWINQVVTVVGVLAAILTSVLSSLLVAQTLSRKLHRFAEAAARLAATEQPSLLGEFRILEVRRLAASFNAMSVRLSESHTALVEQNAALQDRNVEVVTSNTLATQLQTCLGLEEGQVVLQHALPQVFPSLSGTLSILNSSKNLLDVQAQWGGTRRGETLTFEPSQCLAVRRGQRYDPKEEPLGLPCPLMQEAHLCFPLLAQGEALGHLRLWGLPEEPALQARIRSLATTVANQSALGLSNLRLRETLRQQSIRDPLTGLFNRRYLDETFERELRRAVRHGQPLSVLMLDVDHFKRFNDTYGHEAGDQVLIELGQLLRKQFRTEDVVCRYGGEEFAVVLPGADLTAAHERAEGLRQAVSRLSVEHGGETVGAISLSIGVSAYPVHGEDTGHLLGLADQALYRAKQMGRDRVMVADS</sequence>
<dbReference type="PROSITE" id="PS50885">
    <property type="entry name" value="HAMP"/>
    <property type="match status" value="1"/>
</dbReference>
<dbReference type="STRING" id="695939.SAMN00790413_04416"/>
<dbReference type="Gene3D" id="3.30.70.270">
    <property type="match status" value="1"/>
</dbReference>
<dbReference type="SMART" id="SM00267">
    <property type="entry name" value="GGDEF"/>
    <property type="match status" value="1"/>
</dbReference>
<feature type="domain" description="GGDEF" evidence="3">
    <location>
        <begin position="463"/>
        <end position="597"/>
    </location>
</feature>
<evidence type="ECO:0000259" key="2">
    <source>
        <dbReference type="PROSITE" id="PS50885"/>
    </source>
</evidence>
<dbReference type="GO" id="GO:1902201">
    <property type="term" value="P:negative regulation of bacterial-type flagellum-dependent cell motility"/>
    <property type="evidence" value="ECO:0007669"/>
    <property type="project" value="TreeGrafter"/>
</dbReference>
<dbReference type="GO" id="GO:0007165">
    <property type="term" value="P:signal transduction"/>
    <property type="evidence" value="ECO:0007669"/>
    <property type="project" value="InterPro"/>
</dbReference>
<dbReference type="GO" id="GO:0052621">
    <property type="term" value="F:diguanylate cyclase activity"/>
    <property type="evidence" value="ECO:0007669"/>
    <property type="project" value="TreeGrafter"/>
</dbReference>
<keyword evidence="5" id="KW-1185">Reference proteome</keyword>
<dbReference type="NCBIfam" id="TIGR00254">
    <property type="entry name" value="GGDEF"/>
    <property type="match status" value="1"/>
</dbReference>
<dbReference type="InterPro" id="IPR000160">
    <property type="entry name" value="GGDEF_dom"/>
</dbReference>
<evidence type="ECO:0000313" key="5">
    <source>
        <dbReference type="Proteomes" id="UP000192582"/>
    </source>
</evidence>
<dbReference type="Pfam" id="PF00672">
    <property type="entry name" value="HAMP"/>
    <property type="match status" value="1"/>
</dbReference>
<dbReference type="InterPro" id="IPR029016">
    <property type="entry name" value="GAF-like_dom_sf"/>
</dbReference>
<dbReference type="Gene3D" id="3.30.450.40">
    <property type="match status" value="1"/>
</dbReference>
<keyword evidence="1" id="KW-0812">Transmembrane</keyword>
<accession>A0A1W1UQR1</accession>
<dbReference type="GO" id="GO:0005886">
    <property type="term" value="C:plasma membrane"/>
    <property type="evidence" value="ECO:0007669"/>
    <property type="project" value="TreeGrafter"/>
</dbReference>
<keyword evidence="1" id="KW-0472">Membrane</keyword>
<dbReference type="CDD" id="cd01949">
    <property type="entry name" value="GGDEF"/>
    <property type="match status" value="1"/>
</dbReference>
<dbReference type="PANTHER" id="PTHR45138">
    <property type="entry name" value="REGULATORY COMPONENTS OF SENSORY TRANSDUCTION SYSTEM"/>
    <property type="match status" value="1"/>
</dbReference>
<dbReference type="InterPro" id="IPR050469">
    <property type="entry name" value="Diguanylate_Cyclase"/>
</dbReference>
<dbReference type="SMART" id="SM00304">
    <property type="entry name" value="HAMP"/>
    <property type="match status" value="1"/>
</dbReference>
<feature type="domain" description="HAMP" evidence="2">
    <location>
        <begin position="210"/>
        <end position="262"/>
    </location>
</feature>
<dbReference type="RefSeq" id="WP_084046504.1">
    <property type="nucleotide sequence ID" value="NZ_FWWU01000006.1"/>
</dbReference>
<dbReference type="PROSITE" id="PS50887">
    <property type="entry name" value="GGDEF"/>
    <property type="match status" value="1"/>
</dbReference>
<evidence type="ECO:0000256" key="1">
    <source>
        <dbReference type="SAM" id="Phobius"/>
    </source>
</evidence>
<dbReference type="GO" id="GO:0043709">
    <property type="term" value="P:cell adhesion involved in single-species biofilm formation"/>
    <property type="evidence" value="ECO:0007669"/>
    <property type="project" value="TreeGrafter"/>
</dbReference>
<organism evidence="4 5">
    <name type="scientific">Deinococcus hopiensis KR-140</name>
    <dbReference type="NCBI Taxonomy" id="695939"/>
    <lineage>
        <taxon>Bacteria</taxon>
        <taxon>Thermotogati</taxon>
        <taxon>Deinococcota</taxon>
        <taxon>Deinococci</taxon>
        <taxon>Deinococcales</taxon>
        <taxon>Deinococcaceae</taxon>
        <taxon>Deinococcus</taxon>
    </lineage>
</organism>
<gene>
    <name evidence="4" type="ORF">SAMN00790413_04416</name>
</gene>
<dbReference type="Pfam" id="PF00990">
    <property type="entry name" value="GGDEF"/>
    <property type="match status" value="1"/>
</dbReference>
<name>A0A1W1UQR1_9DEIO</name>
<feature type="transmembrane region" description="Helical" evidence="1">
    <location>
        <begin position="184"/>
        <end position="209"/>
    </location>
</feature>
<dbReference type="Proteomes" id="UP000192582">
    <property type="component" value="Unassembled WGS sequence"/>
</dbReference>
<dbReference type="CDD" id="cd19410">
    <property type="entry name" value="HK9-like_sensor"/>
    <property type="match status" value="1"/>
</dbReference>